<proteinExistence type="predicted"/>
<keyword evidence="2" id="KW-1185">Reference proteome</keyword>
<accession>A0ABV9Y1I9</accession>
<dbReference type="EMBL" id="JBHSJB010000018">
    <property type="protein sequence ID" value="MFC5056286.1"/>
    <property type="molecule type" value="Genomic_DNA"/>
</dbReference>
<organism evidence="1 2">
    <name type="scientific">Saccharothrix xinjiangensis</name>
    <dbReference type="NCBI Taxonomy" id="204798"/>
    <lineage>
        <taxon>Bacteria</taxon>
        <taxon>Bacillati</taxon>
        <taxon>Actinomycetota</taxon>
        <taxon>Actinomycetes</taxon>
        <taxon>Pseudonocardiales</taxon>
        <taxon>Pseudonocardiaceae</taxon>
        <taxon>Saccharothrix</taxon>
    </lineage>
</organism>
<protein>
    <submittedName>
        <fullName evidence="1">Uncharacterized protein</fullName>
    </submittedName>
</protein>
<dbReference type="RefSeq" id="WP_344040666.1">
    <property type="nucleotide sequence ID" value="NZ_BAAAKE010000024.1"/>
</dbReference>
<evidence type="ECO:0000313" key="2">
    <source>
        <dbReference type="Proteomes" id="UP001595833"/>
    </source>
</evidence>
<dbReference type="Proteomes" id="UP001595833">
    <property type="component" value="Unassembled WGS sequence"/>
</dbReference>
<comment type="caution">
    <text evidence="1">The sequence shown here is derived from an EMBL/GenBank/DDBJ whole genome shotgun (WGS) entry which is preliminary data.</text>
</comment>
<evidence type="ECO:0000313" key="1">
    <source>
        <dbReference type="EMBL" id="MFC5056286.1"/>
    </source>
</evidence>
<sequence>MSTMTCTVNTAVAEAMNRYGAGLDRALHDRGLLWEIDHRGVLRGAVPPSCSTVEALERLVLWAAALNLALLRTNPSTPKTYTYRGVVDHRVVEVWNSVLPREDGWLFRALTESRPADSPLGV</sequence>
<gene>
    <name evidence="1" type="ORF">ACFPFM_21315</name>
</gene>
<name>A0ABV9Y1I9_9PSEU</name>
<reference evidence="2" key="1">
    <citation type="journal article" date="2019" name="Int. J. Syst. Evol. Microbiol.">
        <title>The Global Catalogue of Microorganisms (GCM) 10K type strain sequencing project: providing services to taxonomists for standard genome sequencing and annotation.</title>
        <authorList>
            <consortium name="The Broad Institute Genomics Platform"/>
            <consortium name="The Broad Institute Genome Sequencing Center for Infectious Disease"/>
            <person name="Wu L."/>
            <person name="Ma J."/>
        </authorList>
    </citation>
    <scope>NUCLEOTIDE SEQUENCE [LARGE SCALE GENOMIC DNA]</scope>
    <source>
        <strain evidence="2">KCTC 12848</strain>
    </source>
</reference>